<dbReference type="InterPro" id="IPR035986">
    <property type="entry name" value="PKD_dom_sf"/>
</dbReference>
<evidence type="ECO:0000256" key="1">
    <source>
        <dbReference type="ARBA" id="ARBA00004613"/>
    </source>
</evidence>
<dbReference type="CDD" id="cd00146">
    <property type="entry name" value="PKD"/>
    <property type="match status" value="3"/>
</dbReference>
<gene>
    <name evidence="6" type="ORF">ACFOW1_06120</name>
</gene>
<dbReference type="Pfam" id="PF18911">
    <property type="entry name" value="PKD_4"/>
    <property type="match status" value="6"/>
</dbReference>
<keyword evidence="7" id="KW-1185">Reference proteome</keyword>
<dbReference type="Pfam" id="PF17210">
    <property type="entry name" value="SdrD_B"/>
    <property type="match status" value="1"/>
</dbReference>
<dbReference type="SUPFAM" id="SSF49373">
    <property type="entry name" value="Invasin/intimin cell-adhesion fragments"/>
    <property type="match status" value="4"/>
</dbReference>
<comment type="subcellular location">
    <subcellularLocation>
        <location evidence="1">Secreted</location>
    </subcellularLocation>
</comment>
<dbReference type="Gene3D" id="2.60.40.1080">
    <property type="match status" value="2"/>
</dbReference>
<feature type="domain" description="PKD" evidence="5">
    <location>
        <begin position="2792"/>
        <end position="2848"/>
    </location>
</feature>
<evidence type="ECO:0000259" key="5">
    <source>
        <dbReference type="PROSITE" id="PS50093"/>
    </source>
</evidence>
<evidence type="ECO:0000256" key="3">
    <source>
        <dbReference type="ARBA" id="ARBA00022729"/>
    </source>
</evidence>
<dbReference type="SUPFAM" id="SSF117074">
    <property type="entry name" value="Hypothetical protein PA1324"/>
    <property type="match status" value="1"/>
</dbReference>
<feature type="domain" description="PKD" evidence="5">
    <location>
        <begin position="3581"/>
        <end position="3641"/>
    </location>
</feature>
<feature type="signal peptide" evidence="4">
    <location>
        <begin position="1"/>
        <end position="21"/>
    </location>
</feature>
<dbReference type="PROSITE" id="PS50093">
    <property type="entry name" value="PKD"/>
    <property type="match status" value="5"/>
</dbReference>
<dbReference type="InterPro" id="IPR003343">
    <property type="entry name" value="Big_2"/>
</dbReference>
<comment type="caution">
    <text evidence="6">The sequence shown here is derived from an EMBL/GenBank/DDBJ whole genome shotgun (WGS) entry which is preliminary data.</text>
</comment>
<evidence type="ECO:0000256" key="2">
    <source>
        <dbReference type="ARBA" id="ARBA00022525"/>
    </source>
</evidence>
<dbReference type="SUPFAM" id="SSF49299">
    <property type="entry name" value="PKD domain"/>
    <property type="match status" value="6"/>
</dbReference>
<evidence type="ECO:0000256" key="4">
    <source>
        <dbReference type="SAM" id="SignalP"/>
    </source>
</evidence>
<proteinExistence type="predicted"/>
<dbReference type="EMBL" id="JBHSDC010000005">
    <property type="protein sequence ID" value="MFC4231455.1"/>
    <property type="molecule type" value="Genomic_DNA"/>
</dbReference>
<evidence type="ECO:0000313" key="6">
    <source>
        <dbReference type="EMBL" id="MFC4231455.1"/>
    </source>
</evidence>
<feature type="domain" description="PKD" evidence="5">
    <location>
        <begin position="2874"/>
        <end position="2934"/>
    </location>
</feature>
<dbReference type="SMART" id="SM00635">
    <property type="entry name" value="BID_2"/>
    <property type="match status" value="4"/>
</dbReference>
<reference evidence="7" key="1">
    <citation type="journal article" date="2019" name="Int. J. Syst. Evol. Microbiol.">
        <title>The Global Catalogue of Microorganisms (GCM) 10K type strain sequencing project: providing services to taxonomists for standard genome sequencing and annotation.</title>
        <authorList>
            <consortium name="The Broad Institute Genomics Platform"/>
            <consortium name="The Broad Institute Genome Sequencing Center for Infectious Disease"/>
            <person name="Wu L."/>
            <person name="Ma J."/>
        </authorList>
    </citation>
    <scope>NUCLEOTIDE SEQUENCE [LARGE SCALE GENOMIC DNA]</scope>
    <source>
        <strain evidence="7">CECT 8010</strain>
    </source>
</reference>
<dbReference type="Proteomes" id="UP001595906">
    <property type="component" value="Unassembled WGS sequence"/>
</dbReference>
<feature type="chain" id="PRO_5046634624" evidence="4">
    <location>
        <begin position="22"/>
        <end position="3812"/>
    </location>
</feature>
<dbReference type="InterPro" id="IPR000601">
    <property type="entry name" value="PKD_dom"/>
</dbReference>
<dbReference type="Pfam" id="PF02368">
    <property type="entry name" value="Big_2"/>
    <property type="match status" value="1"/>
</dbReference>
<dbReference type="InterPro" id="IPR013783">
    <property type="entry name" value="Ig-like_fold"/>
</dbReference>
<keyword evidence="2" id="KW-0964">Secreted</keyword>
<evidence type="ECO:0000313" key="7">
    <source>
        <dbReference type="Proteomes" id="UP001595906"/>
    </source>
</evidence>
<dbReference type="NCBIfam" id="TIGR04183">
    <property type="entry name" value="Por_Secre_tail"/>
    <property type="match status" value="1"/>
</dbReference>
<feature type="domain" description="PKD" evidence="5">
    <location>
        <begin position="2964"/>
        <end position="3029"/>
    </location>
</feature>
<sequence length="3812" mass="390038">MRLIKYLFLLAILFSVLPTTAQYTNVHYIAPSPWSYFNRYNELVITTTSSTPVAVTIAGSDGTVYSNSLTTVAGTPLRYRFSALDATANYAGVVLSGQGLKISASVPIGVQVRNIASDNYTVNGQVQGAGNNCVQKGNSAFTSLGDQGKGTAFRLGYYANVSGITCYANETGAPLYEAMAINNNTNVYLNGSLLTTLNAGQAYMFQAAIGSLVTSSDLIVMNTGMRADNTSGCGDGVQSQIIPTSNLGTTYVVVRSTGLSGYERSTIVATQANTTVTVNVPATNSTTTYTLASAGSYITINNGDGSNAYSSCYITSNNPVAVFSGSASGCEIDMIVQPPLNNCAGSFDVQTNNFISNAQDNNSVLPYFGYVIVQSDTAIVYFNGTNLESLVGKRTQIGKTGYYIITYTNAQLNYPTSLRFTVNARINVALIESGGGYSMSAFISSISNPMPPPIASSNCLPTTFTAQSGFNSYQWYKDSVAIPGATAQTYVPTVSGLYSVTGNNQNCGTSAISTAVPVNPKPNAGVDQVVCNNSIITLTGTNPTTDTWIAQASNPAGATLSNTTNGIATVALTNAAVGTFNFIYSAGCADTVAVLVKATSKSVTTASICAGNSYTFNGKTYTTSIVDTIHLTNSVGCDSAAIINLTVKPTSSSTTTASICAGSSYLFNGTSYTTSGTYTKHFTNSVGCDSAANLVLTVNPTSSSTTTASICTGGSYTFNGTTYTSAGTYIAHLTNSVGCDSAATLVLTVKATSSSTTTASICAGNTYTFNGVSYSNSGTYLAHLTNAVGCDSAATLILSIKATSSSTTNASIVSGNSYTFNGVNYTIPGTYTVHLTNSVGCDSAATLILSVTSLSSTNASICSGSTYTFNGVSYATTGVYTAHLKNIYGFDSTATLNLTVKNTSSSTTNASICSGGSYTFNGVQYTSAGTYTNHFTNSVGCDSSAILVLTVKAASSSTTTASICNGNTYTFNGNTYSTSGTYVVHLTNKAGCDSAAILILTVKQPTSSTTVASICSNSSYSFNGTNYTTSGSYTVHLTNSVGCDSAATLILTVKPTSSSTTTASICAGSSYSFNGTNYTTSGTYTYHFTNSVGCDSTVILVLTVNSNPTIAPITGVSAICVGTNTTYASTTAGGVWSASNSGTVASINASTGLITPFGSGVSTITYAVTNAFGCTSQVTKSLTVNPVPSVAAISGASSTCVGSTTLLTDASYGGTWATSNSSIATVGSDGTVTGISAGNVLINYTLATSTCGTTVSKTFTTVAPSASTSALSICANALPYVWNGVTFSVAGTQTAHLTNYVGCDSAATLNLTVKPTSTSTTNISICPSALPYSWNGLTFSAAGTQTAHLTNYVGCDSAATLVLTVKATSASTTNASICAGGSYTFNGTVYTTAGTYTKTLVNAVGCDSIATLNLTVKPVSTSTTNISICPSALPYTWNGITFTAAGTQTAHLTNYVGCDSAATLNLTVKPTSTSTTNISICPSALPYTWNGLTFSAAGTQTAHLTNYVGCDSAATLNLTVKPVSTSTTNISICPSALPYTWNGLTFSAAGTQTAHLTNYVGCDSAATLNLTVKPTSTSTTNISICPSALPYTWNGLTFTAAGTQTAHLTNYVGCDSAATLNLTVKPTSTSTTNISICPSALPYTWNGLTFTAAGTQTAHLTNYVGCDSAATLVLTVKATSASTTNASICAGGSYTFNGTVYTTAGTYTKTLVNAVGCDSIATLNLTVKPVSTSTTNISICPSALPYTWNGLMFTTAGTQTAHLTNYAGCDSAATLVLTVKATSASTTNASICAGGSYTFNGTVYTTAGTYTKTLVNAVGCDSIATLNLTVKPTSTSTTNISICPSALPYTWNGLTFSTTGTQTAHLINYVGCDSAATLNLTVKPTSTSTTNISICPSALPYTWNGLTFTAAGTQTAHLTNYVGCDSAATLVLTVKATSASTTNASICAGGSYTFNGTVYTTAGTYTKTLVNAVGCDSIATLNLTVKPVSTSTTNISICPSALPYTWNGLMFSAAGTQTAHLINYVGCDSAATLVLTVKATSASTTNASICAGGSYTFNGTVYTTAGTYTKTLVNAVGCDSIATLNLTVKPVSTSTTNISICPSALPYNWNGLTFGAAGTQTAHLINYVGCDSSATLNLTVKPTSTSTTNISICPSALPYTWNGLTFSAAGTQTAHLTNYFGCDSAATLVLTVKATSASTTNASICAGGSYTFNGAVYTAAGTYSKTLVNAVGCDSIATLNLTVKPTSTSTTNISICPSALPYTWNGLTFSTAGTQTAHLTNYVGCDSAATLNLTVKPTSTSTTNISICPSALPYTWNGLTFTAAGTQTAHLTNYVGCDSAATLNLTVKPTSASNINISICPSALPYTWNGLTFSAAGIQTAHLTNYVGCDSAATLVLTVKATSASTTTAILCAGNTYQFNGVTYNTPGTYVAHLTNYIGCDSVATLVLVGGTATTSTTSISICPSALPYTWNGLTFTTAGSQTAHLTNASGCDSAATLVLTVKAALTSTTNATICGGNSYLFNGITYTTSGTYNAYLASGLGCDSIATLVLTVLPKPNAGVDKIVGYNNGNASVTLSGVGSGVWLANTTNIGSSVIVDPTNATTAITNFSTIGTYEYLYINGACSDTMKVSVLPNGNISSYVWVDTNEDGINNESTTNGINNVTIELYQEDTNGNYVLAQTTTTATYNGRPGYYNFVIPENGNYKVKFPLVAQGGALTTQNLSANGNNNSVADTTTGFSPVISINTTGSGLSLNNTTIGAGYKYVPSPNCNMTATIGVNQLSQCVTNNQYQFTGNFTGGTAPFTYLWDLNDSNTADTRDVTHTYATSGEHDVTFIVKDSRGCEAHASTMQIYIGAKPKASFDIYTHSGNGDGFTFVSTSTISGGWMNYSWNLGNGTTSTLINPMTTYTPGTYTVTLVVTGNFGCSDTITKVITVDSSNNYCTAPIANFSVNNSAQCLSGNNFALTNLSTGDSNAYTWNFGDGAVASNNFNEQHIFTNTGTYNISLTATNTCGTNTVTKTISVNGTPATLTAITGPTSVALGGVIGLSNSTNGGVWASANSAVATINNYGIVTGIAVGNTVITYTVPNTCGTNSISMPITVLAANSNCITPLANFTINANTQCLGGNNFIFSNSASGTGLTYTWNFDDGAIGNSANGSHAFTQAGVYNVKLIVSNACGTDSIVKNITVIAAPLQPQAITGNNSIAIGGTTTLSSTTTGGVWSSSSTAIATVSANGLVTGIASGTATITYTVTNACGTASVSKIVLVSQPCVPTNSTTTASICAGNSYTFNGTTYTNAGTYVAHLTNAAGCDSVVTLILTVKQPTSSTTTASICAGNSYIFNGTTYTTGGTYVAHLTNAAGCDSAATLILTVKQPTSSTTTVSICAGGAYTFNGNAYSTAGTYVVHLTNAAGCDSVATLILTVKQPTSSVTSASICAGKSYSFNGNIYTNAGTYIAHLINLAGCDSTATLVLTVNSLPLTLPSISGNTNLSAGTTSVLNNSVVGGTWSSSNTAIATINVSTGLVTGISAGTTLITYTVTDACGNIVSTTTNVTVAPASIPCTVQASFSVNNQQQCITDNQFVFTNTTTGGIAPYTYLWQISEGSTATTKDFTKAFATYGEHDVNLKVIDANGCESNATAKHVVIGAKPVANFTVLSNTGNGTSKTFISASTLAAGSMSYMWDLGNGTTSTLVNPTVTYSQGTYTVKLVVSGIGTCKDSVSQVINEVGMANVSVYPNPVINTVQVSYRAASTTATTIKLLDLNGRVIQTQTVLPISVGTNLTAMFDFRNLQPGSYLIQVSDAQNGALGSKIILKQ</sequence>
<dbReference type="InterPro" id="IPR033764">
    <property type="entry name" value="Sdr_B"/>
</dbReference>
<feature type="domain" description="PKD" evidence="5">
    <location>
        <begin position="3111"/>
        <end position="3187"/>
    </location>
</feature>
<dbReference type="RefSeq" id="WP_379012932.1">
    <property type="nucleotide sequence ID" value="NZ_JBHSDC010000005.1"/>
</dbReference>
<dbReference type="InterPro" id="IPR008964">
    <property type="entry name" value="Invasin/intimin_cell_adhesion"/>
</dbReference>
<dbReference type="Pfam" id="PF18962">
    <property type="entry name" value="Por_Secre_tail"/>
    <property type="match status" value="1"/>
</dbReference>
<organism evidence="6 7">
    <name type="scientific">Parasediminibacterium paludis</name>
    <dbReference type="NCBI Taxonomy" id="908966"/>
    <lineage>
        <taxon>Bacteria</taxon>
        <taxon>Pseudomonadati</taxon>
        <taxon>Bacteroidota</taxon>
        <taxon>Chitinophagia</taxon>
        <taxon>Chitinophagales</taxon>
        <taxon>Chitinophagaceae</taxon>
        <taxon>Parasediminibacterium</taxon>
    </lineage>
</organism>
<name>A0ABV8PW39_9BACT</name>
<dbReference type="SMART" id="SM00089">
    <property type="entry name" value="PKD"/>
    <property type="match status" value="6"/>
</dbReference>
<dbReference type="InterPro" id="IPR022409">
    <property type="entry name" value="PKD/Chitinase_dom"/>
</dbReference>
<dbReference type="Gene3D" id="2.60.40.10">
    <property type="entry name" value="Immunoglobulins"/>
    <property type="match status" value="7"/>
</dbReference>
<dbReference type="InterPro" id="IPR026444">
    <property type="entry name" value="Secre_tail"/>
</dbReference>
<keyword evidence="3 4" id="KW-0732">Signal</keyword>
<accession>A0ABV8PW39</accession>
<protein>
    <submittedName>
        <fullName evidence="6">PKD domain-containing protein</fullName>
    </submittedName>
</protein>